<feature type="domain" description="Outer membrane protein beta-barrel" evidence="3">
    <location>
        <begin position="9"/>
        <end position="171"/>
    </location>
</feature>
<dbReference type="InterPro" id="IPR027385">
    <property type="entry name" value="Beta-barrel_OMP"/>
</dbReference>
<evidence type="ECO:0000259" key="3">
    <source>
        <dbReference type="Pfam" id="PF13505"/>
    </source>
</evidence>
<dbReference type="SUPFAM" id="SSF56925">
    <property type="entry name" value="OMPA-like"/>
    <property type="match status" value="1"/>
</dbReference>
<dbReference type="InterPro" id="IPR011250">
    <property type="entry name" value="OMP/PagP_B-barrel"/>
</dbReference>
<dbReference type="Proteomes" id="UP000029443">
    <property type="component" value="Unassembled WGS sequence"/>
</dbReference>
<name>A0ABR4WCM5_9GAMM</name>
<protein>
    <submittedName>
        <fullName evidence="4">Outer membrane protein</fullName>
    </submittedName>
</protein>
<keyword evidence="1 2" id="KW-0732">Signal</keyword>
<evidence type="ECO:0000256" key="1">
    <source>
        <dbReference type="ARBA" id="ARBA00022729"/>
    </source>
</evidence>
<feature type="chain" id="PRO_5047090704" evidence="2">
    <location>
        <begin position="23"/>
        <end position="171"/>
    </location>
</feature>
<proteinExistence type="predicted"/>
<evidence type="ECO:0000256" key="2">
    <source>
        <dbReference type="SAM" id="SignalP"/>
    </source>
</evidence>
<evidence type="ECO:0000313" key="5">
    <source>
        <dbReference type="Proteomes" id="UP000029443"/>
    </source>
</evidence>
<dbReference type="EMBL" id="ARXU01000006">
    <property type="protein sequence ID" value="KGD61068.1"/>
    <property type="molecule type" value="Genomic_DNA"/>
</dbReference>
<keyword evidence="5" id="KW-1185">Reference proteome</keyword>
<dbReference type="RefSeq" id="WP_035247699.1">
    <property type="nucleotide sequence ID" value="NZ_ARXU01000006.1"/>
</dbReference>
<comment type="caution">
    <text evidence="4">The sequence shown here is derived from an EMBL/GenBank/DDBJ whole genome shotgun (WGS) entry which is preliminary data.</text>
</comment>
<reference evidence="4 5" key="1">
    <citation type="submission" date="2012-09" db="EMBL/GenBank/DDBJ databases">
        <title>Genome Sequence of alkane-degrading Bacterium Alcanivorax jadensis T9.</title>
        <authorList>
            <person name="Lai Q."/>
            <person name="Shao Z."/>
        </authorList>
    </citation>
    <scope>NUCLEOTIDE SEQUENCE [LARGE SCALE GENOMIC DNA]</scope>
    <source>
        <strain evidence="4 5">T9</strain>
    </source>
</reference>
<gene>
    <name evidence="4" type="ORF">T9A_01928</name>
</gene>
<sequence length="171" mass="17809">MKRFAKALSGLALLSLAPLASAGGVYIGAGLYNASVDEKVDSLNFDDSDTTGALFLGWRPIELIGAEVGYYDFGKQEADNGTKIEGGAVTLAGLLSFELGPVGLYGKAGVADTDFDISNGASKDDDSSTDAFGGVGATVDLLDKLYLYGEFVHFDNDAGVDMIGAGLRYHF</sequence>
<evidence type="ECO:0000313" key="4">
    <source>
        <dbReference type="EMBL" id="KGD61068.1"/>
    </source>
</evidence>
<dbReference type="Gene3D" id="2.40.160.20">
    <property type="match status" value="1"/>
</dbReference>
<organism evidence="4 5">
    <name type="scientific">Alcanivorax jadensis T9</name>
    <dbReference type="NCBI Taxonomy" id="1177181"/>
    <lineage>
        <taxon>Bacteria</taxon>
        <taxon>Pseudomonadati</taxon>
        <taxon>Pseudomonadota</taxon>
        <taxon>Gammaproteobacteria</taxon>
        <taxon>Oceanospirillales</taxon>
        <taxon>Alcanivoracaceae</taxon>
        <taxon>Alcanivorax</taxon>
    </lineage>
</organism>
<accession>A0ABR4WCM5</accession>
<dbReference type="Pfam" id="PF13505">
    <property type="entry name" value="OMP_b-brl"/>
    <property type="match status" value="1"/>
</dbReference>
<feature type="signal peptide" evidence="2">
    <location>
        <begin position="1"/>
        <end position="22"/>
    </location>
</feature>